<evidence type="ECO:0000256" key="1">
    <source>
        <dbReference type="SAM" id="MobiDB-lite"/>
    </source>
</evidence>
<feature type="compositionally biased region" description="Low complexity" evidence="1">
    <location>
        <begin position="42"/>
        <end position="56"/>
    </location>
</feature>
<protein>
    <submittedName>
        <fullName evidence="2">Uncharacterized protein</fullName>
    </submittedName>
</protein>
<accession>A0A0D2PB95</accession>
<feature type="compositionally biased region" description="Acidic residues" evidence="1">
    <location>
        <begin position="427"/>
        <end position="453"/>
    </location>
</feature>
<feature type="compositionally biased region" description="Basic and acidic residues" evidence="1">
    <location>
        <begin position="563"/>
        <end position="574"/>
    </location>
</feature>
<dbReference type="AlphaFoldDB" id="A0A0D2PB95"/>
<dbReference type="EMBL" id="KN817530">
    <property type="protein sequence ID" value="KJA25881.1"/>
    <property type="molecule type" value="Genomic_DNA"/>
</dbReference>
<feature type="region of interest" description="Disordered" evidence="1">
    <location>
        <begin position="40"/>
        <end position="69"/>
    </location>
</feature>
<feature type="region of interest" description="Disordered" evidence="1">
    <location>
        <begin position="395"/>
        <end position="468"/>
    </location>
</feature>
<feature type="region of interest" description="Disordered" evidence="1">
    <location>
        <begin position="536"/>
        <end position="574"/>
    </location>
</feature>
<organism evidence="2 3">
    <name type="scientific">Hypholoma sublateritium (strain FD-334 SS-4)</name>
    <dbReference type="NCBI Taxonomy" id="945553"/>
    <lineage>
        <taxon>Eukaryota</taxon>
        <taxon>Fungi</taxon>
        <taxon>Dikarya</taxon>
        <taxon>Basidiomycota</taxon>
        <taxon>Agaricomycotina</taxon>
        <taxon>Agaricomycetes</taxon>
        <taxon>Agaricomycetidae</taxon>
        <taxon>Agaricales</taxon>
        <taxon>Agaricineae</taxon>
        <taxon>Strophariaceae</taxon>
        <taxon>Hypholoma</taxon>
    </lineage>
</organism>
<feature type="compositionally biased region" description="Polar residues" evidence="1">
    <location>
        <begin position="57"/>
        <end position="69"/>
    </location>
</feature>
<dbReference type="STRING" id="945553.A0A0D2PB95"/>
<dbReference type="OMA" id="GRGNKYT"/>
<keyword evidence="3" id="KW-1185">Reference proteome</keyword>
<evidence type="ECO:0000313" key="3">
    <source>
        <dbReference type="Proteomes" id="UP000054270"/>
    </source>
</evidence>
<feature type="compositionally biased region" description="Basic and acidic residues" evidence="1">
    <location>
        <begin position="454"/>
        <end position="465"/>
    </location>
</feature>
<feature type="region of interest" description="Disordered" evidence="1">
    <location>
        <begin position="309"/>
        <end position="331"/>
    </location>
</feature>
<dbReference type="Proteomes" id="UP000054270">
    <property type="component" value="Unassembled WGS sequence"/>
</dbReference>
<feature type="region of interest" description="Disordered" evidence="1">
    <location>
        <begin position="225"/>
        <end position="277"/>
    </location>
</feature>
<sequence>MNSGGHRANEYRANSLASTSSQNYNDFVPQHPGQQLFNVDASQQRQQQHQQHPHSSTMPAHSSHNQWQQHAMQMNGSQMHNAPPPIPHQIPPPFNQMPQMPWGNQMPPPQGFPNGMPGMGFNYLPQSILQEAYAMSAPVEAGDEPFLLSKLLASSRKGESYKDSLNSLHGKNGHSASLWKDYYLDHRERIDGWISMCLEKEKEKEKEVKAGQKSMPSEVERVKTYPAIKKPSPASFKQEPSPHPSGRLTISAPPVKRGRPRKTASSNHSTPPVVLDHAAGGRRSTINSLTAPAPVFGGRLPAPHVDVRIPEPPSRSPTPPTIVIPHHGRGNKYTQEDREYFIKFIGWRLKHDPTLSRNDLCDLLAVKAPHHTSQSWASHWSGNHDVPDKILAAARGDDMDDDDGSASSHAGDADQVRRKPIYKDVSTTEDEEEVSESDAECDDVDEEEAGEEDAPIKHYSEKEMGESGSPFTDADLYITAKHIASMPDWHRTVSRQRWEPYAEKYPQRSAKSWAEYYRRNEASLLKLVKRMKKESASYSSMNTQSARPAWVSGAKRKAGSDSSHGDIPPKRGRT</sequence>
<feature type="compositionally biased region" description="Pro residues" evidence="1">
    <location>
        <begin position="310"/>
        <end position="322"/>
    </location>
</feature>
<gene>
    <name evidence="2" type="ORF">HYPSUDRAFT_37367</name>
</gene>
<dbReference type="OrthoDB" id="3194584at2759"/>
<reference evidence="3" key="1">
    <citation type="submission" date="2014-04" db="EMBL/GenBank/DDBJ databases">
        <title>Evolutionary Origins and Diversification of the Mycorrhizal Mutualists.</title>
        <authorList>
            <consortium name="DOE Joint Genome Institute"/>
            <consortium name="Mycorrhizal Genomics Consortium"/>
            <person name="Kohler A."/>
            <person name="Kuo A."/>
            <person name="Nagy L.G."/>
            <person name="Floudas D."/>
            <person name="Copeland A."/>
            <person name="Barry K.W."/>
            <person name="Cichocki N."/>
            <person name="Veneault-Fourrey C."/>
            <person name="LaButti K."/>
            <person name="Lindquist E.A."/>
            <person name="Lipzen A."/>
            <person name="Lundell T."/>
            <person name="Morin E."/>
            <person name="Murat C."/>
            <person name="Riley R."/>
            <person name="Ohm R."/>
            <person name="Sun H."/>
            <person name="Tunlid A."/>
            <person name="Henrissat B."/>
            <person name="Grigoriev I.V."/>
            <person name="Hibbett D.S."/>
            <person name="Martin F."/>
        </authorList>
    </citation>
    <scope>NUCLEOTIDE SEQUENCE [LARGE SCALE GENOMIC DNA]</scope>
    <source>
        <strain evidence="3">FD-334 SS-4</strain>
    </source>
</reference>
<feature type="compositionally biased region" description="Polar residues" evidence="1">
    <location>
        <begin position="536"/>
        <end position="546"/>
    </location>
</feature>
<proteinExistence type="predicted"/>
<name>A0A0D2PB95_HYPSF</name>
<evidence type="ECO:0000313" key="2">
    <source>
        <dbReference type="EMBL" id="KJA25881.1"/>
    </source>
</evidence>